<sequence length="70" mass="8133">MLLVIQPLKSITKKKKERSKCLIQFANFMNSNSLDYSYFQCSHNAFYIKLKFASITIIFSSRTTKISQST</sequence>
<name>A0A0V0HRR2_SOLCH</name>
<evidence type="ECO:0000313" key="1">
    <source>
        <dbReference type="EMBL" id="JAP22171.1"/>
    </source>
</evidence>
<reference evidence="1" key="1">
    <citation type="submission" date="2015-12" db="EMBL/GenBank/DDBJ databases">
        <title>Gene expression during late stages of embryo sac development: a critical building block for successful pollen-pistil interactions.</title>
        <authorList>
            <person name="Liu Y."/>
            <person name="Joly V."/>
            <person name="Sabar M."/>
            <person name="Matton D.P."/>
        </authorList>
    </citation>
    <scope>NUCLEOTIDE SEQUENCE</scope>
</reference>
<proteinExistence type="predicted"/>
<dbReference type="AlphaFoldDB" id="A0A0V0HRR2"/>
<dbReference type="EMBL" id="GEDG01016867">
    <property type="protein sequence ID" value="JAP22171.1"/>
    <property type="molecule type" value="Transcribed_RNA"/>
</dbReference>
<accession>A0A0V0HRR2</accession>
<organism evidence="1">
    <name type="scientific">Solanum chacoense</name>
    <name type="common">Chaco potato</name>
    <dbReference type="NCBI Taxonomy" id="4108"/>
    <lineage>
        <taxon>Eukaryota</taxon>
        <taxon>Viridiplantae</taxon>
        <taxon>Streptophyta</taxon>
        <taxon>Embryophyta</taxon>
        <taxon>Tracheophyta</taxon>
        <taxon>Spermatophyta</taxon>
        <taxon>Magnoliopsida</taxon>
        <taxon>eudicotyledons</taxon>
        <taxon>Gunneridae</taxon>
        <taxon>Pentapetalae</taxon>
        <taxon>asterids</taxon>
        <taxon>lamiids</taxon>
        <taxon>Solanales</taxon>
        <taxon>Solanaceae</taxon>
        <taxon>Solanoideae</taxon>
        <taxon>Solaneae</taxon>
        <taxon>Solanum</taxon>
    </lineage>
</organism>
<protein>
    <submittedName>
        <fullName evidence="1">Putative ovule protein</fullName>
    </submittedName>
</protein>